<keyword evidence="3" id="KW-0804">Transcription</keyword>
<dbReference type="RefSeq" id="XP_016255509.1">
    <property type="nucleotide sequence ID" value="XM_016388581.1"/>
</dbReference>
<dbReference type="GO" id="GO:0005634">
    <property type="term" value="C:nucleus"/>
    <property type="evidence" value="ECO:0007669"/>
    <property type="project" value="TreeGrafter"/>
</dbReference>
<keyword evidence="1" id="KW-0805">Transcription regulation</keyword>
<dbReference type="SMART" id="SM00906">
    <property type="entry name" value="Fungal_trans"/>
    <property type="match status" value="1"/>
</dbReference>
<dbReference type="Proteomes" id="UP000054466">
    <property type="component" value="Unassembled WGS sequence"/>
</dbReference>
<feature type="domain" description="Xylanolytic transcriptional activator regulatory" evidence="6">
    <location>
        <begin position="370"/>
        <end position="451"/>
    </location>
</feature>
<accession>A0A0D2CW10</accession>
<name>A0A0D2CW10_9EURO</name>
<feature type="region of interest" description="Disordered" evidence="5">
    <location>
        <begin position="197"/>
        <end position="220"/>
    </location>
</feature>
<proteinExistence type="predicted"/>
<dbReference type="EMBL" id="KN847040">
    <property type="protein sequence ID" value="KIW35293.1"/>
    <property type="molecule type" value="Genomic_DNA"/>
</dbReference>
<feature type="compositionally biased region" description="Polar residues" evidence="5">
    <location>
        <begin position="151"/>
        <end position="163"/>
    </location>
</feature>
<feature type="compositionally biased region" description="Polar residues" evidence="5">
    <location>
        <begin position="95"/>
        <end position="106"/>
    </location>
</feature>
<dbReference type="HOGENOM" id="CLU_342249_0_0_1"/>
<dbReference type="GO" id="GO:0000981">
    <property type="term" value="F:DNA-binding transcription factor activity, RNA polymerase II-specific"/>
    <property type="evidence" value="ECO:0007669"/>
    <property type="project" value="TreeGrafter"/>
</dbReference>
<protein>
    <recommendedName>
        <fullName evidence="6">Xylanolytic transcriptional activator regulatory domain-containing protein</fullName>
    </recommendedName>
</protein>
<dbReference type="PANTHER" id="PTHR47424">
    <property type="entry name" value="REGULATORY PROTEIN GAL4"/>
    <property type="match status" value="1"/>
</dbReference>
<dbReference type="GeneID" id="27341190"/>
<dbReference type="InterPro" id="IPR007219">
    <property type="entry name" value="XnlR_reg_dom"/>
</dbReference>
<dbReference type="InterPro" id="IPR051127">
    <property type="entry name" value="Fungal_SecMet_Regulators"/>
</dbReference>
<dbReference type="VEuPathDB" id="FungiDB:PV07_01996"/>
<evidence type="ECO:0000256" key="4">
    <source>
        <dbReference type="ARBA" id="ARBA00023242"/>
    </source>
</evidence>
<feature type="region of interest" description="Disordered" evidence="5">
    <location>
        <begin position="68"/>
        <end position="166"/>
    </location>
</feature>
<keyword evidence="8" id="KW-1185">Reference proteome</keyword>
<reference evidence="7 8" key="1">
    <citation type="submission" date="2015-01" db="EMBL/GenBank/DDBJ databases">
        <title>The Genome Sequence of Cladophialophora immunda CBS83496.</title>
        <authorList>
            <consortium name="The Broad Institute Genomics Platform"/>
            <person name="Cuomo C."/>
            <person name="de Hoog S."/>
            <person name="Gorbushina A."/>
            <person name="Stielow B."/>
            <person name="Teixiera M."/>
            <person name="Abouelleil A."/>
            <person name="Chapman S.B."/>
            <person name="Priest M."/>
            <person name="Young S.K."/>
            <person name="Wortman J."/>
            <person name="Nusbaum C."/>
            <person name="Birren B."/>
        </authorList>
    </citation>
    <scope>NUCLEOTIDE SEQUENCE [LARGE SCALE GENOMIC DNA]</scope>
    <source>
        <strain evidence="7 8">CBS 83496</strain>
    </source>
</reference>
<dbReference type="OrthoDB" id="424974at2759"/>
<evidence type="ECO:0000259" key="6">
    <source>
        <dbReference type="SMART" id="SM00906"/>
    </source>
</evidence>
<organism evidence="7 8">
    <name type="scientific">Cladophialophora immunda</name>
    <dbReference type="NCBI Taxonomy" id="569365"/>
    <lineage>
        <taxon>Eukaryota</taxon>
        <taxon>Fungi</taxon>
        <taxon>Dikarya</taxon>
        <taxon>Ascomycota</taxon>
        <taxon>Pezizomycotina</taxon>
        <taxon>Eurotiomycetes</taxon>
        <taxon>Chaetothyriomycetidae</taxon>
        <taxon>Chaetothyriales</taxon>
        <taxon>Herpotrichiellaceae</taxon>
        <taxon>Cladophialophora</taxon>
    </lineage>
</organism>
<keyword evidence="4" id="KW-0539">Nucleus</keyword>
<dbReference type="AlphaFoldDB" id="A0A0D2CW10"/>
<evidence type="ECO:0000256" key="5">
    <source>
        <dbReference type="SAM" id="MobiDB-lite"/>
    </source>
</evidence>
<keyword evidence="2" id="KW-0238">DNA-binding</keyword>
<dbReference type="GO" id="GO:0000435">
    <property type="term" value="P:positive regulation of transcription from RNA polymerase II promoter by galactose"/>
    <property type="evidence" value="ECO:0007669"/>
    <property type="project" value="TreeGrafter"/>
</dbReference>
<dbReference type="Pfam" id="PF04082">
    <property type="entry name" value="Fungal_trans"/>
    <property type="match status" value="1"/>
</dbReference>
<evidence type="ECO:0000313" key="7">
    <source>
        <dbReference type="EMBL" id="KIW35293.1"/>
    </source>
</evidence>
<dbReference type="GO" id="GO:0008270">
    <property type="term" value="F:zinc ion binding"/>
    <property type="evidence" value="ECO:0007669"/>
    <property type="project" value="InterPro"/>
</dbReference>
<sequence length="828" mass="91958">MESSRLAGCAQSASRNVSILRKLMRENGIKGPASDHPTSLLTTSMVADTSYSMIQSLRQRLQELEKAAAMPPPSQEMQTSTAAPGQPPDQPVQAEDTSNQNSSEPLNNAGGAGDREAYNGHHLSQDTATTDCAPANDVSASNAEGEASPFANDSATSNLSSSKDNCHSSRCIGLYNFERLMKPIGIALDRGTNTSEGTIAARPADRGLSPTPEPNSPLPERVKCNCDRLLEAMPWNLPLRRQADFLVAIYFARHARMFPVLHRPTFMKQYEALWEARADSEKVGHKCVSLCRQRSKGKLFPATVNVVFALAALFSSGHHERNAAYGAEFFQLAETVDVHVLLNEESGLEFVQLGLLMAFYLQSTERFSKCWNMAGLALRMAQNMGLHFSLPEARRRGLLCSYPTQVECEMRTRVWHACILLETEVSMTFAQPLTIPTHGKRIGLPEAIDDSRLSDEVGKWNMQPRDLPSLMEYYVSTLQLHEILGQVLNRQDTKSDKPSDTVATVRAVLTLDSEITEWRDRLPLYLRHDSSRELDPVRGAAGSEPIPDAEVVLGFPDLARRLHCRFLCVRQLVLRPALDLLFEKQQTEKSLITADRTAKAKLKDSVISDIAAQCVLLAVELVEFLTTQIQTDSFICWWYNIHYLHTSGSTILLGRLCTFHDGAVLPASLSSSWELCLQYLTRYENLSSVAQRSSQLLRESAKRISQLGIPFFSDENHQSGATDERFGQPWKTSEQSDNVTAGFLNDMTQPSTAGELFDKLLAGDNSFQLSSDFLNPFGANDLEGQLSFYEGYDVRNNAPFACPSWAFFPPNCSPLGKIPQQPDGWNFM</sequence>
<evidence type="ECO:0000256" key="3">
    <source>
        <dbReference type="ARBA" id="ARBA00023163"/>
    </source>
</evidence>
<dbReference type="PANTHER" id="PTHR47424:SF3">
    <property type="entry name" value="REGULATORY PROTEIN GAL4"/>
    <property type="match status" value="1"/>
</dbReference>
<evidence type="ECO:0000256" key="2">
    <source>
        <dbReference type="ARBA" id="ARBA00023125"/>
    </source>
</evidence>
<evidence type="ECO:0000313" key="8">
    <source>
        <dbReference type="Proteomes" id="UP000054466"/>
    </source>
</evidence>
<gene>
    <name evidence="7" type="ORF">PV07_01996</name>
</gene>
<dbReference type="GO" id="GO:0000978">
    <property type="term" value="F:RNA polymerase II cis-regulatory region sequence-specific DNA binding"/>
    <property type="evidence" value="ECO:0007669"/>
    <property type="project" value="TreeGrafter"/>
</dbReference>
<evidence type="ECO:0000256" key="1">
    <source>
        <dbReference type="ARBA" id="ARBA00023015"/>
    </source>
</evidence>
<dbReference type="CDD" id="cd12148">
    <property type="entry name" value="fungal_TF_MHR"/>
    <property type="match status" value="1"/>
</dbReference>
<dbReference type="GO" id="GO:0006351">
    <property type="term" value="P:DNA-templated transcription"/>
    <property type="evidence" value="ECO:0007669"/>
    <property type="project" value="InterPro"/>
</dbReference>